<organism evidence="21 22">
    <name type="scientific">Paxillus rubicundulus Ve08.2h10</name>
    <dbReference type="NCBI Taxonomy" id="930991"/>
    <lineage>
        <taxon>Eukaryota</taxon>
        <taxon>Fungi</taxon>
        <taxon>Dikarya</taxon>
        <taxon>Basidiomycota</taxon>
        <taxon>Agaricomycotina</taxon>
        <taxon>Agaricomycetes</taxon>
        <taxon>Agaricomycetidae</taxon>
        <taxon>Boletales</taxon>
        <taxon>Paxilineae</taxon>
        <taxon>Paxillaceae</taxon>
        <taxon>Paxillus</taxon>
    </lineage>
</organism>
<keyword evidence="17" id="KW-0968">Cytoplasmic vesicle</keyword>
<dbReference type="AlphaFoldDB" id="A0A0D0DX02"/>
<dbReference type="GO" id="GO:0005770">
    <property type="term" value="C:late endosome"/>
    <property type="evidence" value="ECO:0007669"/>
    <property type="project" value="TreeGrafter"/>
</dbReference>
<keyword evidence="9 19" id="KW-0732">Signal</keyword>
<keyword evidence="8 18" id="KW-0812">Transmembrane</keyword>
<dbReference type="SUPFAM" id="SSF50911">
    <property type="entry name" value="Mannose 6-phosphate receptor domain"/>
    <property type="match status" value="1"/>
</dbReference>
<reference evidence="21 22" key="1">
    <citation type="submission" date="2014-04" db="EMBL/GenBank/DDBJ databases">
        <authorList>
            <consortium name="DOE Joint Genome Institute"/>
            <person name="Kuo A."/>
            <person name="Kohler A."/>
            <person name="Jargeat P."/>
            <person name="Nagy L.G."/>
            <person name="Floudas D."/>
            <person name="Copeland A."/>
            <person name="Barry K.W."/>
            <person name="Cichocki N."/>
            <person name="Veneault-Fourrey C."/>
            <person name="LaButti K."/>
            <person name="Lindquist E.A."/>
            <person name="Lipzen A."/>
            <person name="Lundell T."/>
            <person name="Morin E."/>
            <person name="Murat C."/>
            <person name="Sun H."/>
            <person name="Tunlid A."/>
            <person name="Henrissat B."/>
            <person name="Grigoriev I.V."/>
            <person name="Hibbett D.S."/>
            <person name="Martin F."/>
            <person name="Nordberg H.P."/>
            <person name="Cantor M.N."/>
            <person name="Hua S.X."/>
        </authorList>
    </citation>
    <scope>NUCLEOTIDE SEQUENCE [LARGE SCALE GENOMIC DNA]</scope>
    <source>
        <strain evidence="21 22">Ve08.2h10</strain>
    </source>
</reference>
<evidence type="ECO:0000256" key="10">
    <source>
        <dbReference type="ARBA" id="ARBA00022927"/>
    </source>
</evidence>
<comment type="similarity">
    <text evidence="5">Belongs to the ATG27 family.</text>
</comment>
<evidence type="ECO:0000256" key="12">
    <source>
        <dbReference type="ARBA" id="ARBA00023006"/>
    </source>
</evidence>
<accession>A0A0D0DX02</accession>
<evidence type="ECO:0000256" key="19">
    <source>
        <dbReference type="SAM" id="SignalP"/>
    </source>
</evidence>
<evidence type="ECO:0000256" key="17">
    <source>
        <dbReference type="ARBA" id="ARBA00023329"/>
    </source>
</evidence>
<evidence type="ECO:0000256" key="14">
    <source>
        <dbReference type="ARBA" id="ARBA00023128"/>
    </source>
</evidence>
<evidence type="ECO:0000256" key="5">
    <source>
        <dbReference type="ARBA" id="ARBA00005363"/>
    </source>
</evidence>
<evidence type="ECO:0000259" key="20">
    <source>
        <dbReference type="PROSITE" id="PS51914"/>
    </source>
</evidence>
<dbReference type="PROSITE" id="PS51914">
    <property type="entry name" value="MRH"/>
    <property type="match status" value="1"/>
</dbReference>
<dbReference type="GO" id="GO:0010008">
    <property type="term" value="C:endosome membrane"/>
    <property type="evidence" value="ECO:0007669"/>
    <property type="project" value="UniProtKB-SubCell"/>
</dbReference>
<dbReference type="GO" id="GO:0000139">
    <property type="term" value="C:Golgi membrane"/>
    <property type="evidence" value="ECO:0007669"/>
    <property type="project" value="UniProtKB-SubCell"/>
</dbReference>
<evidence type="ECO:0000313" key="22">
    <source>
        <dbReference type="Proteomes" id="UP000054538"/>
    </source>
</evidence>
<name>A0A0D0DX02_9AGAM</name>
<keyword evidence="16" id="KW-1015">Disulfide bond</keyword>
<dbReference type="InterPro" id="IPR044865">
    <property type="entry name" value="MRH_dom"/>
</dbReference>
<sequence>MVSCNLRPSLLLLLSASAFAADKPCTLHDGDKFYDLSALKASKDYQFRTDGGHTFYLNVCRAVTTDPWNTGVDEKEGDIAGLVRRDHGDFAIGLVNTTLEAKEGGLMLRQSNGSPCTGLDSGLRGSSTIRFICDTSVYAAGRPVLLAQWPSEEDKACNYELEWRTHYACPTGERGLFGGLIVFCMVMATILLMSFVVISTLYNRFVLRLSGYDQMPKFTFSHVREIWDVCSEFLRSMLDLLVAQSRSWRSKGYGNLNPTSHHWTSREEEEAMIASDPLEMESEGVHVTAEVELQDGHPHGGSGPPSEEGVV</sequence>
<keyword evidence="14" id="KW-0496">Mitochondrion</keyword>
<keyword evidence="7" id="KW-0813">Transport</keyword>
<dbReference type="Gene3D" id="2.70.130.10">
    <property type="entry name" value="Mannose-6-phosphate receptor binding domain"/>
    <property type="match status" value="1"/>
</dbReference>
<keyword evidence="12" id="KW-0072">Autophagy</keyword>
<keyword evidence="22" id="KW-1185">Reference proteome</keyword>
<dbReference type="Proteomes" id="UP000054538">
    <property type="component" value="Unassembled WGS sequence"/>
</dbReference>
<keyword evidence="13" id="KW-0333">Golgi apparatus</keyword>
<evidence type="ECO:0000256" key="2">
    <source>
        <dbReference type="ARBA" id="ARBA00004358"/>
    </source>
</evidence>
<dbReference type="OrthoDB" id="4504960at2759"/>
<proteinExistence type="inferred from homology"/>
<evidence type="ECO:0000313" key="21">
    <source>
        <dbReference type="EMBL" id="KIK94506.1"/>
    </source>
</evidence>
<feature type="domain" description="MRH" evidence="20">
    <location>
        <begin position="23"/>
        <end position="171"/>
    </location>
</feature>
<evidence type="ECO:0000256" key="18">
    <source>
        <dbReference type="SAM" id="Phobius"/>
    </source>
</evidence>
<evidence type="ECO:0000256" key="16">
    <source>
        <dbReference type="ARBA" id="ARBA00023157"/>
    </source>
</evidence>
<feature type="transmembrane region" description="Helical" evidence="18">
    <location>
        <begin position="176"/>
        <end position="202"/>
    </location>
</feature>
<evidence type="ECO:0000256" key="3">
    <source>
        <dbReference type="ARBA" id="ARBA00004472"/>
    </source>
</evidence>
<dbReference type="EMBL" id="KN825101">
    <property type="protein sequence ID" value="KIK94506.1"/>
    <property type="molecule type" value="Genomic_DNA"/>
</dbReference>
<dbReference type="GO" id="GO:0007034">
    <property type="term" value="P:vacuolar transport"/>
    <property type="evidence" value="ECO:0007669"/>
    <property type="project" value="TreeGrafter"/>
</dbReference>
<evidence type="ECO:0000256" key="4">
    <source>
        <dbReference type="ARBA" id="ARBA00004614"/>
    </source>
</evidence>
<evidence type="ECO:0000256" key="7">
    <source>
        <dbReference type="ARBA" id="ARBA00022448"/>
    </source>
</evidence>
<gene>
    <name evidence="21" type="ORF">PAXRUDRAFT_827915</name>
</gene>
<dbReference type="SMART" id="SM01404">
    <property type="entry name" value="CIMR"/>
    <property type="match status" value="1"/>
</dbReference>
<dbReference type="STRING" id="930991.A0A0D0DX02"/>
<evidence type="ECO:0000256" key="15">
    <source>
        <dbReference type="ARBA" id="ARBA00023136"/>
    </source>
</evidence>
<dbReference type="InterPro" id="IPR018939">
    <property type="entry name" value="Autophagy-rel_prot_27"/>
</dbReference>
<evidence type="ECO:0000256" key="11">
    <source>
        <dbReference type="ARBA" id="ARBA00022989"/>
    </source>
</evidence>
<evidence type="ECO:0000256" key="8">
    <source>
        <dbReference type="ARBA" id="ARBA00022692"/>
    </source>
</evidence>
<evidence type="ECO:0000256" key="1">
    <source>
        <dbReference type="ARBA" id="ARBA00004304"/>
    </source>
</evidence>
<dbReference type="PANTHER" id="PTHR15071">
    <property type="entry name" value="MANNOSE-6-PHOSPHATE RECEPTOR FAMILY MEMBER"/>
    <property type="match status" value="1"/>
</dbReference>
<dbReference type="InParanoid" id="A0A0D0DX02"/>
<evidence type="ECO:0000256" key="13">
    <source>
        <dbReference type="ARBA" id="ARBA00023034"/>
    </source>
</evidence>
<evidence type="ECO:0000256" key="9">
    <source>
        <dbReference type="ARBA" id="ARBA00022729"/>
    </source>
</evidence>
<feature type="chain" id="PRO_5002225927" description="Autophagy-related protein 27" evidence="19">
    <location>
        <begin position="21"/>
        <end position="311"/>
    </location>
</feature>
<dbReference type="InterPro" id="IPR009011">
    <property type="entry name" value="Man6P_isomerase_rcpt-bd_dom_sf"/>
</dbReference>
<keyword evidence="10" id="KW-0653">Protein transport</keyword>
<dbReference type="Pfam" id="PF09451">
    <property type="entry name" value="ATG27"/>
    <property type="match status" value="1"/>
</dbReference>
<protein>
    <recommendedName>
        <fullName evidence="6">Autophagy-related protein 27</fullName>
    </recommendedName>
</protein>
<evidence type="ECO:0000256" key="6">
    <source>
        <dbReference type="ARBA" id="ARBA00013776"/>
    </source>
</evidence>
<comment type="subcellular location">
    <subcellularLocation>
        <location evidence="2">Cytoplasmic vesicle membrane</location>
        <topology evidence="2">Single-pass type I membrane protein</topology>
    </subcellularLocation>
    <subcellularLocation>
        <location evidence="4">Golgi apparatus membrane</location>
        <topology evidence="4">Single-pass type I membrane protein</topology>
    </subcellularLocation>
    <subcellularLocation>
        <location evidence="1">Mitochondrion membrane</location>
        <topology evidence="1">Single-pass membrane protein</topology>
    </subcellularLocation>
    <subcellularLocation>
        <location evidence="3">Preautophagosomal structure membrane</location>
        <topology evidence="3">Single-pass type I membrane protein</topology>
    </subcellularLocation>
</comment>
<keyword evidence="11 18" id="KW-1133">Transmembrane helix</keyword>
<dbReference type="PANTHER" id="PTHR15071:SF0">
    <property type="entry name" value="MANNOSE 6-PHOSPHATE RECEPTOR-LIKE PROTEIN 1"/>
    <property type="match status" value="1"/>
</dbReference>
<keyword evidence="15 18" id="KW-0472">Membrane</keyword>
<dbReference type="HOGENOM" id="CLU_074885_0_0_1"/>
<feature type="signal peptide" evidence="19">
    <location>
        <begin position="1"/>
        <end position="20"/>
    </location>
</feature>
<reference evidence="22" key="2">
    <citation type="submission" date="2015-01" db="EMBL/GenBank/DDBJ databases">
        <title>Evolutionary Origins and Diversification of the Mycorrhizal Mutualists.</title>
        <authorList>
            <consortium name="DOE Joint Genome Institute"/>
            <consortium name="Mycorrhizal Genomics Consortium"/>
            <person name="Kohler A."/>
            <person name="Kuo A."/>
            <person name="Nagy L.G."/>
            <person name="Floudas D."/>
            <person name="Copeland A."/>
            <person name="Barry K.W."/>
            <person name="Cichocki N."/>
            <person name="Veneault-Fourrey C."/>
            <person name="LaButti K."/>
            <person name="Lindquist E.A."/>
            <person name="Lipzen A."/>
            <person name="Lundell T."/>
            <person name="Morin E."/>
            <person name="Murat C."/>
            <person name="Riley R."/>
            <person name="Ohm R."/>
            <person name="Sun H."/>
            <person name="Tunlid A."/>
            <person name="Henrissat B."/>
            <person name="Grigoriev I.V."/>
            <person name="Hibbett D.S."/>
            <person name="Martin F."/>
        </authorList>
    </citation>
    <scope>NUCLEOTIDE SEQUENCE [LARGE SCALE GENOMIC DNA]</scope>
    <source>
        <strain evidence="22">Ve08.2h10</strain>
    </source>
</reference>